<dbReference type="GO" id="GO:0032259">
    <property type="term" value="P:methylation"/>
    <property type="evidence" value="ECO:0007669"/>
    <property type="project" value="UniProtKB-KW"/>
</dbReference>
<dbReference type="EC" id="2.1.1.197" evidence="3 8"/>
<evidence type="ECO:0000256" key="7">
    <source>
        <dbReference type="ARBA" id="ARBA00022756"/>
    </source>
</evidence>
<keyword evidence="5 8" id="KW-0808">Transferase</keyword>
<evidence type="ECO:0000256" key="1">
    <source>
        <dbReference type="ARBA" id="ARBA00000852"/>
    </source>
</evidence>
<dbReference type="PANTHER" id="PTHR13090:SF1">
    <property type="entry name" value="ARGININE-HYDROXYLASE NDUFAF5, MITOCHONDRIAL"/>
    <property type="match status" value="1"/>
</dbReference>
<evidence type="ECO:0000256" key="6">
    <source>
        <dbReference type="ARBA" id="ARBA00022691"/>
    </source>
</evidence>
<dbReference type="RefSeq" id="WP_211536042.1">
    <property type="nucleotide sequence ID" value="NZ_JAGSSV010000006.1"/>
</dbReference>
<evidence type="ECO:0000256" key="8">
    <source>
        <dbReference type="HAMAP-Rule" id="MF_00835"/>
    </source>
</evidence>
<organism evidence="10 11">
    <name type="scientific">Marinomonas vulgaris</name>
    <dbReference type="NCBI Taxonomy" id="2823372"/>
    <lineage>
        <taxon>Bacteria</taxon>
        <taxon>Pseudomonadati</taxon>
        <taxon>Pseudomonadota</taxon>
        <taxon>Gammaproteobacteria</taxon>
        <taxon>Oceanospirillales</taxon>
        <taxon>Oceanospirillaceae</taxon>
        <taxon>Marinomonas</taxon>
    </lineage>
</organism>
<dbReference type="GO" id="GO:0102130">
    <property type="term" value="F:malonyl-CoA methyltransferase activity"/>
    <property type="evidence" value="ECO:0007669"/>
    <property type="project" value="UniProtKB-EC"/>
</dbReference>
<keyword evidence="6 8" id="KW-0949">S-adenosyl-L-methionine</keyword>
<dbReference type="NCBIfam" id="TIGR02072">
    <property type="entry name" value="BioC"/>
    <property type="match status" value="1"/>
</dbReference>
<dbReference type="InterPro" id="IPR011814">
    <property type="entry name" value="BioC"/>
</dbReference>
<evidence type="ECO:0000313" key="11">
    <source>
        <dbReference type="Proteomes" id="UP000679722"/>
    </source>
</evidence>
<keyword evidence="7 8" id="KW-0093">Biotin biosynthesis</keyword>
<comment type="pathway">
    <text evidence="2 8">Cofactor biosynthesis; biotin biosynthesis.</text>
</comment>
<comment type="similarity">
    <text evidence="8">Belongs to the methyltransferase superfamily.</text>
</comment>
<evidence type="ECO:0000259" key="9">
    <source>
        <dbReference type="Pfam" id="PF08241"/>
    </source>
</evidence>
<evidence type="ECO:0000256" key="2">
    <source>
        <dbReference type="ARBA" id="ARBA00004746"/>
    </source>
</evidence>
<dbReference type="Gene3D" id="3.40.50.150">
    <property type="entry name" value="Vaccinia Virus protein VP39"/>
    <property type="match status" value="1"/>
</dbReference>
<comment type="catalytic activity">
    <reaction evidence="1 8">
        <text>malonyl-[ACP] + S-adenosyl-L-methionine = malonyl-[ACP] methyl ester + S-adenosyl-L-homocysteine</text>
        <dbReference type="Rhea" id="RHEA:17105"/>
        <dbReference type="Rhea" id="RHEA-COMP:9623"/>
        <dbReference type="Rhea" id="RHEA-COMP:9954"/>
        <dbReference type="ChEBI" id="CHEBI:57856"/>
        <dbReference type="ChEBI" id="CHEBI:59789"/>
        <dbReference type="ChEBI" id="CHEBI:78449"/>
        <dbReference type="ChEBI" id="CHEBI:78845"/>
        <dbReference type="EC" id="2.1.1.197"/>
    </reaction>
</comment>
<sequence>MLIPHETPALNYKKQLAKRFDRASYSYDAYADFQRQVLKHLLELLPTTAADVVMDLGTGTGQALESLLSIYQPQSCIALDLSQHMLSVAESRASLLERRGALHYVCADAEQLPIATSSCQLIFSSLALQWCLHPSALFAELYRATAPGGFLVFSSLCQGSMAEVRHAWRALDDQEHVHQYEPIDTLKKSVTGAGWTLMSAELSRVTMYFESAQKSIDSLKKIGASLMAKESTSAMSPSKWKAFLREYETQRDEQGVPLSYQVSYIVARKPMSSQE</sequence>
<dbReference type="InterPro" id="IPR013216">
    <property type="entry name" value="Methyltransf_11"/>
</dbReference>
<keyword evidence="4 8" id="KW-0489">Methyltransferase</keyword>
<dbReference type="CDD" id="cd02440">
    <property type="entry name" value="AdoMet_MTases"/>
    <property type="match status" value="1"/>
</dbReference>
<reference evidence="10 11" key="1">
    <citation type="submission" date="2021-04" db="EMBL/GenBank/DDBJ databases">
        <authorList>
            <person name="Sun C."/>
        </authorList>
    </citation>
    <scope>NUCLEOTIDE SEQUENCE [LARGE SCALE GENOMIC DNA]</scope>
    <source>
        <strain evidence="10 11">A79</strain>
    </source>
</reference>
<proteinExistence type="inferred from homology"/>
<dbReference type="InterPro" id="IPR029063">
    <property type="entry name" value="SAM-dependent_MTases_sf"/>
</dbReference>
<name>A0ABS5HAL3_9GAMM</name>
<evidence type="ECO:0000256" key="4">
    <source>
        <dbReference type="ARBA" id="ARBA00022603"/>
    </source>
</evidence>
<accession>A0ABS5HAL3</accession>
<dbReference type="SUPFAM" id="SSF53335">
    <property type="entry name" value="S-adenosyl-L-methionine-dependent methyltransferases"/>
    <property type="match status" value="1"/>
</dbReference>
<dbReference type="HAMAP" id="MF_00835">
    <property type="entry name" value="BioC"/>
    <property type="match status" value="1"/>
</dbReference>
<gene>
    <name evidence="8 10" type="primary">bioC</name>
    <name evidence="10" type="ORF">J9B83_07075</name>
</gene>
<evidence type="ECO:0000256" key="5">
    <source>
        <dbReference type="ARBA" id="ARBA00022679"/>
    </source>
</evidence>
<evidence type="ECO:0000313" key="10">
    <source>
        <dbReference type="EMBL" id="MBR7888703.1"/>
    </source>
</evidence>
<dbReference type="InterPro" id="IPR050602">
    <property type="entry name" value="Malonyl-ACP_OMT"/>
</dbReference>
<evidence type="ECO:0000256" key="3">
    <source>
        <dbReference type="ARBA" id="ARBA00012327"/>
    </source>
</evidence>
<dbReference type="Proteomes" id="UP000679722">
    <property type="component" value="Unassembled WGS sequence"/>
</dbReference>
<dbReference type="EMBL" id="JAGSSV010000006">
    <property type="protein sequence ID" value="MBR7888703.1"/>
    <property type="molecule type" value="Genomic_DNA"/>
</dbReference>
<reference evidence="11" key="2">
    <citation type="submission" date="2023-07" db="EMBL/GenBank/DDBJ databases">
        <title>Marinomonas vulgaris A79, complete genome.</title>
        <authorList>
            <person name="Ying J.-J."/>
        </authorList>
    </citation>
    <scope>NUCLEOTIDE SEQUENCE [LARGE SCALE GENOMIC DNA]</scope>
    <source>
        <strain evidence="11">A79</strain>
    </source>
</reference>
<dbReference type="PANTHER" id="PTHR13090">
    <property type="entry name" value="ARGININE-HYDROXYLASE NDUFAF5, MITOCHONDRIAL"/>
    <property type="match status" value="1"/>
</dbReference>
<dbReference type="Pfam" id="PF08241">
    <property type="entry name" value="Methyltransf_11"/>
    <property type="match status" value="1"/>
</dbReference>
<protein>
    <recommendedName>
        <fullName evidence="3 8">Malonyl-[acyl-carrier protein] O-methyltransferase</fullName>
        <shortName evidence="8">Malonyl-ACP O-methyltransferase</shortName>
        <ecNumber evidence="3 8">2.1.1.197</ecNumber>
    </recommendedName>
    <alternativeName>
        <fullName evidence="8">Biotin synthesis protein BioC</fullName>
    </alternativeName>
</protein>
<keyword evidence="11" id="KW-1185">Reference proteome</keyword>
<comment type="function">
    <text evidence="8">Converts the free carboxyl group of a malonyl-thioester to its methyl ester by transfer of a methyl group from S-adenosyl-L-methionine (SAM). It allows to synthesize pimeloyl-ACP via the fatty acid synthetic pathway.</text>
</comment>
<feature type="domain" description="Methyltransferase type 11" evidence="9">
    <location>
        <begin position="55"/>
        <end position="153"/>
    </location>
</feature>
<comment type="caution">
    <text evidence="10">The sequence shown here is derived from an EMBL/GenBank/DDBJ whole genome shotgun (WGS) entry which is preliminary data.</text>
</comment>